<feature type="compositionally biased region" description="Pro residues" evidence="6">
    <location>
        <begin position="512"/>
        <end position="527"/>
    </location>
</feature>
<dbReference type="Proteomes" id="UP000297853">
    <property type="component" value="Unassembled WGS sequence"/>
</dbReference>
<feature type="transmembrane region" description="Helical" evidence="7">
    <location>
        <begin position="180"/>
        <end position="200"/>
    </location>
</feature>
<dbReference type="InterPro" id="IPR001516">
    <property type="entry name" value="Proton_antipo_N"/>
</dbReference>
<feature type="transmembrane region" description="Helical" evidence="7">
    <location>
        <begin position="92"/>
        <end position="115"/>
    </location>
</feature>
<evidence type="ECO:0000313" key="11">
    <source>
        <dbReference type="Proteomes" id="UP000297853"/>
    </source>
</evidence>
<evidence type="ECO:0000256" key="3">
    <source>
        <dbReference type="ARBA" id="ARBA00022989"/>
    </source>
</evidence>
<feature type="domain" description="NADH:quinone oxidoreductase/Mrp antiporter transmembrane" evidence="8">
    <location>
        <begin position="141"/>
        <end position="360"/>
    </location>
</feature>
<accession>A0ABY2JKX5</accession>
<dbReference type="PANTHER" id="PTHR42829:SF1">
    <property type="entry name" value="INORGANIC CARBON TRANSPORTER SUBUNIT DABB-RELATED"/>
    <property type="match status" value="1"/>
</dbReference>
<evidence type="ECO:0000313" key="10">
    <source>
        <dbReference type="EMBL" id="TFD05833.1"/>
    </source>
</evidence>
<evidence type="ECO:0000256" key="6">
    <source>
        <dbReference type="SAM" id="MobiDB-lite"/>
    </source>
</evidence>
<protein>
    <submittedName>
        <fullName evidence="10">Sodium:proton antiporter</fullName>
    </submittedName>
</protein>
<organism evidence="10 11">
    <name type="scientific">Cryobacterium sinapicolor</name>
    <dbReference type="NCBI Taxonomy" id="1259236"/>
    <lineage>
        <taxon>Bacteria</taxon>
        <taxon>Bacillati</taxon>
        <taxon>Actinomycetota</taxon>
        <taxon>Actinomycetes</taxon>
        <taxon>Micrococcales</taxon>
        <taxon>Microbacteriaceae</taxon>
        <taxon>Cryobacterium</taxon>
    </lineage>
</organism>
<feature type="transmembrane region" description="Helical" evidence="7">
    <location>
        <begin position="470"/>
        <end position="489"/>
    </location>
</feature>
<feature type="transmembrane region" description="Helical" evidence="7">
    <location>
        <begin position="212"/>
        <end position="234"/>
    </location>
</feature>
<gene>
    <name evidence="10" type="ORF">E3T28_00345</name>
</gene>
<keyword evidence="11" id="KW-1185">Reference proteome</keyword>
<feature type="transmembrane region" description="Helical" evidence="7">
    <location>
        <begin position="406"/>
        <end position="424"/>
    </location>
</feature>
<feature type="transmembrane region" description="Helical" evidence="7">
    <location>
        <begin position="313"/>
        <end position="338"/>
    </location>
</feature>
<sequence>MFFLFCKSCFREVPMPDWLVVGGVTVTPWIAGLSAALLGWAGASGDRVARVAATVTGVGFVVSVAVAIASVAAPHQSEQVAFGSTAVHLDALAMILSMLVLGLSALIQVFAIRYLRGDLRQVWFVVAANLLTGFTVLMVCAGSVALFAVAWIGVGVALVVLLATYRPLSQARDGIRRTGTRFLIADTAFLVPVAVLLVTAGGDIPLDQLGAVAATLPLPLQLTCAALLVVSALARSSQIPFQGWLPFTLAAPTPVSALMHAGVVNAGAILLIRFAPAIAQHQAVMIGVFMAGAVTLVYASAVRLVRPDVKGRLVFSTMAQMGFMIMACGLGVFAAAIFHLVAHSLFKSTLFLGAGMGVRQHAVDRDLPPRQIYSPFALAAAVTLSVLVPLAALAAAEWAFSPPVSAASTALLVFVAVTASVALGTALSTNFSPRTFLTGTASTVVLIVGYVALLQLFTAALEPETTINAAPAWLLAVPTVGLIAVQLLSRNPHRLAHLRDRVYTTAVTTTLPRPPALPRPKAAPRPPVTTGVLS</sequence>
<proteinExistence type="predicted"/>
<evidence type="ECO:0000259" key="8">
    <source>
        <dbReference type="Pfam" id="PF00361"/>
    </source>
</evidence>
<feature type="transmembrane region" description="Helical" evidence="7">
    <location>
        <begin position="375"/>
        <end position="400"/>
    </location>
</feature>
<evidence type="ECO:0000256" key="1">
    <source>
        <dbReference type="ARBA" id="ARBA00004127"/>
    </source>
</evidence>
<dbReference type="InterPro" id="IPR001750">
    <property type="entry name" value="ND/Mrp_TM"/>
</dbReference>
<dbReference type="Pfam" id="PF00662">
    <property type="entry name" value="Proton_antipo_N"/>
    <property type="match status" value="1"/>
</dbReference>
<evidence type="ECO:0000256" key="2">
    <source>
        <dbReference type="ARBA" id="ARBA00022692"/>
    </source>
</evidence>
<keyword evidence="4 7" id="KW-0472">Membrane</keyword>
<reference evidence="10 11" key="1">
    <citation type="submission" date="2019-03" db="EMBL/GenBank/DDBJ databases">
        <title>Genomics of glacier-inhabiting Cryobacterium strains.</title>
        <authorList>
            <person name="Liu Q."/>
            <person name="Xin Y.-H."/>
        </authorList>
    </citation>
    <scope>NUCLEOTIDE SEQUENCE [LARGE SCALE GENOMIC DNA]</scope>
    <source>
        <strain evidence="10 11">TMT1-23-1</strain>
    </source>
</reference>
<dbReference type="InterPro" id="IPR003945">
    <property type="entry name" value="NU5C-like"/>
</dbReference>
<feature type="transmembrane region" description="Helical" evidence="7">
    <location>
        <begin position="281"/>
        <end position="301"/>
    </location>
</feature>
<keyword evidence="3 7" id="KW-1133">Transmembrane helix</keyword>
<comment type="subcellular location">
    <subcellularLocation>
        <location evidence="1">Endomembrane system</location>
        <topology evidence="1">Multi-pass membrane protein</topology>
    </subcellularLocation>
    <subcellularLocation>
        <location evidence="5">Membrane</location>
        <topology evidence="5">Multi-pass membrane protein</topology>
    </subcellularLocation>
</comment>
<evidence type="ECO:0000256" key="4">
    <source>
        <dbReference type="ARBA" id="ARBA00023136"/>
    </source>
</evidence>
<dbReference type="PANTHER" id="PTHR42829">
    <property type="entry name" value="NADH-UBIQUINONE OXIDOREDUCTASE CHAIN 5"/>
    <property type="match status" value="1"/>
</dbReference>
<evidence type="ECO:0000256" key="7">
    <source>
        <dbReference type="SAM" id="Phobius"/>
    </source>
</evidence>
<feature type="region of interest" description="Disordered" evidence="6">
    <location>
        <begin position="509"/>
        <end position="534"/>
    </location>
</feature>
<feature type="transmembrane region" description="Helical" evidence="7">
    <location>
        <begin position="145"/>
        <end position="168"/>
    </location>
</feature>
<feature type="transmembrane region" description="Helical" evidence="7">
    <location>
        <begin position="51"/>
        <end position="72"/>
    </location>
</feature>
<comment type="caution">
    <text evidence="10">The sequence shown here is derived from an EMBL/GenBank/DDBJ whole genome shotgun (WGS) entry which is preliminary data.</text>
</comment>
<feature type="transmembrane region" description="Helical" evidence="7">
    <location>
        <begin position="122"/>
        <end position="139"/>
    </location>
</feature>
<dbReference type="EMBL" id="SOGQ01000005">
    <property type="protein sequence ID" value="TFD05833.1"/>
    <property type="molecule type" value="Genomic_DNA"/>
</dbReference>
<feature type="transmembrane region" description="Helical" evidence="7">
    <location>
        <begin position="18"/>
        <end position="39"/>
    </location>
</feature>
<feature type="domain" description="NADH-Ubiquinone oxidoreductase (complex I) chain 5 N-terminal" evidence="9">
    <location>
        <begin position="86"/>
        <end position="120"/>
    </location>
</feature>
<dbReference type="PRINTS" id="PR01434">
    <property type="entry name" value="NADHDHGNASE5"/>
</dbReference>
<feature type="transmembrane region" description="Helical" evidence="7">
    <location>
        <begin position="436"/>
        <end position="458"/>
    </location>
</feature>
<keyword evidence="2 5" id="KW-0812">Transmembrane</keyword>
<name>A0ABY2JKX5_9MICO</name>
<evidence type="ECO:0000259" key="9">
    <source>
        <dbReference type="Pfam" id="PF00662"/>
    </source>
</evidence>
<evidence type="ECO:0000256" key="5">
    <source>
        <dbReference type="RuleBase" id="RU000320"/>
    </source>
</evidence>
<dbReference type="Pfam" id="PF00361">
    <property type="entry name" value="Proton_antipo_M"/>
    <property type="match status" value="1"/>
</dbReference>